<evidence type="ECO:0000313" key="3">
    <source>
        <dbReference type="EMBL" id="QNP42273.1"/>
    </source>
</evidence>
<dbReference type="EMBL" id="CP060780">
    <property type="protein sequence ID" value="QNP42273.1"/>
    <property type="molecule type" value="Genomic_DNA"/>
</dbReference>
<organism evidence="3 4">
    <name type="scientific">Sphingomonas daechungensis</name>
    <dbReference type="NCBI Taxonomy" id="1176646"/>
    <lineage>
        <taxon>Bacteria</taxon>
        <taxon>Pseudomonadati</taxon>
        <taxon>Pseudomonadota</taxon>
        <taxon>Alphaproteobacteria</taxon>
        <taxon>Sphingomonadales</taxon>
        <taxon>Sphingomonadaceae</taxon>
        <taxon>Sphingomonas</taxon>
    </lineage>
</organism>
<gene>
    <name evidence="3" type="ORF">H9L15_07795</name>
</gene>
<dbReference type="Proteomes" id="UP000516134">
    <property type="component" value="Chromosome"/>
</dbReference>
<name>A0ABX6T3N6_9SPHN</name>
<evidence type="ECO:0000313" key="4">
    <source>
        <dbReference type="Proteomes" id="UP000516134"/>
    </source>
</evidence>
<feature type="compositionally biased region" description="Low complexity" evidence="1">
    <location>
        <begin position="62"/>
        <end position="75"/>
    </location>
</feature>
<accession>A0ABX6T3N6</accession>
<proteinExistence type="predicted"/>
<evidence type="ECO:0000256" key="1">
    <source>
        <dbReference type="SAM" id="MobiDB-lite"/>
    </source>
</evidence>
<reference evidence="3 4" key="1">
    <citation type="submission" date="2020-08" db="EMBL/GenBank/DDBJ databases">
        <title>Genome sequence of Sphingomonas daechungensis KACC 18115T.</title>
        <authorList>
            <person name="Hyun D.-W."/>
            <person name="Bae J.-W."/>
        </authorList>
    </citation>
    <scope>NUCLEOTIDE SEQUENCE [LARGE SCALE GENOMIC DNA]</scope>
    <source>
        <strain evidence="3 4">KACC 18115</strain>
    </source>
</reference>
<dbReference type="Pfam" id="PF05901">
    <property type="entry name" value="Excalibur"/>
    <property type="match status" value="1"/>
</dbReference>
<feature type="domain" description="Excalibur calcium-binding" evidence="2">
    <location>
        <begin position="86"/>
        <end position="122"/>
    </location>
</feature>
<dbReference type="SMART" id="SM00894">
    <property type="entry name" value="Excalibur"/>
    <property type="match status" value="1"/>
</dbReference>
<evidence type="ECO:0000259" key="2">
    <source>
        <dbReference type="SMART" id="SM00894"/>
    </source>
</evidence>
<sequence>MEMRGLLIGAIVIGGLAGFVGPSLLTSAPTYGPKPSADAKVRQTAKSPALVQVPQTEEQDVADSAWSAGESASAAQERHAAERSVFYAGCNEVRALGKAPLYAGDPGYRVEMDGDGDGVACEPIRRG</sequence>
<protein>
    <submittedName>
        <fullName evidence="3">Excalibur calcium-binding domain-containing protein</fullName>
    </submittedName>
</protein>
<dbReference type="InterPro" id="IPR008613">
    <property type="entry name" value="Excalibur_Ca-bd_domain"/>
</dbReference>
<keyword evidence="4" id="KW-1185">Reference proteome</keyword>
<feature type="region of interest" description="Disordered" evidence="1">
    <location>
        <begin position="47"/>
        <end position="75"/>
    </location>
</feature>